<name>A0ABQ4J219_9ACTN</name>
<sequence>MLPTRRSRHDRVAASLAARTDGELAALVQAGSLTGVGVGGGSLTADVDGVPVFVKRVPLTDRELAHPHNTANLFDLPVRWQYGMYRLAGPSFNAWRELAANLSVTEGVLAGETESFPLLHHWRVLPGRPPVAPEHVDIDAVVSQFGDNQAVRARLDALANATTSLVLFLEHLTDGLSRWLDDPVGTAATVERQLLEMAAFLRHREVLHLDGHFGNIRADDDRLYLVDFGLATSPRFDLSDSERDFAARNAGHDADYAAMRLVNWLVTAVCGVPVPAGSGPIARDRFVRRCATGDIPPDVPPPVAEIIARHAPTAARMNDFCWRLFDGDLHAQYPGPQHR</sequence>
<dbReference type="EMBL" id="BOPB01000031">
    <property type="protein sequence ID" value="GIJ24194.1"/>
    <property type="molecule type" value="Genomic_DNA"/>
</dbReference>
<protein>
    <recommendedName>
        <fullName evidence="3">Serine/threonine protein phosphatase</fullName>
    </recommendedName>
</protein>
<gene>
    <name evidence="1" type="ORF">Vlu01_48180</name>
</gene>
<dbReference type="RefSeq" id="WP_239096092.1">
    <property type="nucleotide sequence ID" value="NZ_BOPB01000031.1"/>
</dbReference>
<evidence type="ECO:0000313" key="1">
    <source>
        <dbReference type="EMBL" id="GIJ24194.1"/>
    </source>
</evidence>
<proteinExistence type="predicted"/>
<keyword evidence="2" id="KW-1185">Reference proteome</keyword>
<evidence type="ECO:0000313" key="2">
    <source>
        <dbReference type="Proteomes" id="UP000643165"/>
    </source>
</evidence>
<accession>A0ABQ4J219</accession>
<comment type="caution">
    <text evidence="1">The sequence shown here is derived from an EMBL/GenBank/DDBJ whole genome shotgun (WGS) entry which is preliminary data.</text>
</comment>
<dbReference type="InterPro" id="IPR011009">
    <property type="entry name" value="Kinase-like_dom_sf"/>
</dbReference>
<organism evidence="1 2">
    <name type="scientific">Micromonospora lutea</name>
    <dbReference type="NCBI Taxonomy" id="419825"/>
    <lineage>
        <taxon>Bacteria</taxon>
        <taxon>Bacillati</taxon>
        <taxon>Actinomycetota</taxon>
        <taxon>Actinomycetes</taxon>
        <taxon>Micromonosporales</taxon>
        <taxon>Micromonosporaceae</taxon>
        <taxon>Micromonospora</taxon>
    </lineage>
</organism>
<evidence type="ECO:0008006" key="3">
    <source>
        <dbReference type="Google" id="ProtNLM"/>
    </source>
</evidence>
<dbReference type="Proteomes" id="UP000643165">
    <property type="component" value="Unassembled WGS sequence"/>
</dbReference>
<reference evidence="1 2" key="1">
    <citation type="submission" date="2021-01" db="EMBL/GenBank/DDBJ databases">
        <title>Whole genome shotgun sequence of Verrucosispora lutea NBRC 106530.</title>
        <authorList>
            <person name="Komaki H."/>
            <person name="Tamura T."/>
        </authorList>
    </citation>
    <scope>NUCLEOTIDE SEQUENCE [LARGE SCALE GENOMIC DNA]</scope>
    <source>
        <strain evidence="1 2">NBRC 106530</strain>
    </source>
</reference>
<dbReference type="SUPFAM" id="SSF56112">
    <property type="entry name" value="Protein kinase-like (PK-like)"/>
    <property type="match status" value="1"/>
</dbReference>